<accession>A0A498LXZ0</accession>
<evidence type="ECO:0000256" key="7">
    <source>
        <dbReference type="ARBA" id="ARBA00023136"/>
    </source>
</evidence>
<dbReference type="PRINTS" id="PR00261">
    <property type="entry name" value="LDLRECEPTOR"/>
</dbReference>
<keyword evidence="15" id="KW-1185">Reference proteome</keyword>
<keyword evidence="9" id="KW-0675">Receptor</keyword>
<evidence type="ECO:0000256" key="1">
    <source>
        <dbReference type="ARBA" id="ARBA00004167"/>
    </source>
</evidence>
<comment type="caution">
    <text evidence="14">The sequence shown here is derived from an EMBL/GenBank/DDBJ whole genome shotgun (WGS) entry which is preliminary data.</text>
</comment>
<evidence type="ECO:0000313" key="14">
    <source>
        <dbReference type="EMBL" id="RXN11714.1"/>
    </source>
</evidence>
<name>A0A498LXZ0_LABRO</name>
<evidence type="ECO:0000256" key="8">
    <source>
        <dbReference type="ARBA" id="ARBA00023157"/>
    </source>
</evidence>
<keyword evidence="6 13" id="KW-1133">Transmembrane helix</keyword>
<keyword evidence="3 13" id="KW-0812">Transmembrane</keyword>
<dbReference type="AlphaFoldDB" id="A0A498LXZ0"/>
<feature type="region of interest" description="Disordered" evidence="12">
    <location>
        <begin position="28"/>
        <end position="69"/>
    </location>
</feature>
<keyword evidence="10" id="KW-0325">Glycoprotein</keyword>
<evidence type="ECO:0000256" key="13">
    <source>
        <dbReference type="SAM" id="Phobius"/>
    </source>
</evidence>
<gene>
    <name evidence="14" type="ORF">ROHU_029863</name>
</gene>
<protein>
    <submittedName>
        <fullName evidence="14">Basement membrane-specific heparan sulfate proteoglycan core-like protein</fullName>
    </submittedName>
</protein>
<dbReference type="PROSITE" id="PS01209">
    <property type="entry name" value="LDLRA_1"/>
    <property type="match status" value="2"/>
</dbReference>
<dbReference type="GO" id="GO:0043235">
    <property type="term" value="C:receptor complex"/>
    <property type="evidence" value="ECO:0007669"/>
    <property type="project" value="TreeGrafter"/>
</dbReference>
<evidence type="ECO:0000256" key="2">
    <source>
        <dbReference type="ARBA" id="ARBA00022536"/>
    </source>
</evidence>
<dbReference type="InterPro" id="IPR002172">
    <property type="entry name" value="LDrepeatLR_classA_rpt"/>
</dbReference>
<feature type="transmembrane region" description="Helical" evidence="13">
    <location>
        <begin position="72"/>
        <end position="92"/>
    </location>
</feature>
<dbReference type="GO" id="GO:0005886">
    <property type="term" value="C:plasma membrane"/>
    <property type="evidence" value="ECO:0007669"/>
    <property type="project" value="TreeGrafter"/>
</dbReference>
<dbReference type="CDD" id="cd00112">
    <property type="entry name" value="LDLa"/>
    <property type="match status" value="2"/>
</dbReference>
<dbReference type="SUPFAM" id="SSF57424">
    <property type="entry name" value="LDL receptor-like module"/>
    <property type="match status" value="2"/>
</dbReference>
<evidence type="ECO:0000256" key="6">
    <source>
        <dbReference type="ARBA" id="ARBA00022989"/>
    </source>
</evidence>
<keyword evidence="5" id="KW-0677">Repeat</keyword>
<dbReference type="InterPro" id="IPR036055">
    <property type="entry name" value="LDL_receptor-like_sf"/>
</dbReference>
<organism evidence="14 15">
    <name type="scientific">Labeo rohita</name>
    <name type="common">Indian major carp</name>
    <name type="synonym">Cyprinus rohita</name>
    <dbReference type="NCBI Taxonomy" id="84645"/>
    <lineage>
        <taxon>Eukaryota</taxon>
        <taxon>Metazoa</taxon>
        <taxon>Chordata</taxon>
        <taxon>Craniata</taxon>
        <taxon>Vertebrata</taxon>
        <taxon>Euteleostomi</taxon>
        <taxon>Actinopterygii</taxon>
        <taxon>Neopterygii</taxon>
        <taxon>Teleostei</taxon>
        <taxon>Ostariophysi</taxon>
        <taxon>Cypriniformes</taxon>
        <taxon>Cyprinidae</taxon>
        <taxon>Labeoninae</taxon>
        <taxon>Labeonini</taxon>
        <taxon>Labeo</taxon>
    </lineage>
</organism>
<keyword evidence="8 11" id="KW-1015">Disulfide bond</keyword>
<dbReference type="Proteomes" id="UP000290572">
    <property type="component" value="Unassembled WGS sequence"/>
</dbReference>
<evidence type="ECO:0000256" key="3">
    <source>
        <dbReference type="ARBA" id="ARBA00022692"/>
    </source>
</evidence>
<proteinExistence type="evidence at protein level"/>
<feature type="disulfide bond" evidence="11">
    <location>
        <begin position="227"/>
        <end position="242"/>
    </location>
</feature>
<evidence type="ECO:0000256" key="5">
    <source>
        <dbReference type="ARBA" id="ARBA00022737"/>
    </source>
</evidence>
<keyword evidence="7 13" id="KW-0472">Membrane</keyword>
<dbReference type="Gene3D" id="4.10.400.10">
    <property type="entry name" value="Low-density Lipoprotein Receptor"/>
    <property type="match status" value="2"/>
</dbReference>
<dbReference type="Pfam" id="PF00057">
    <property type="entry name" value="Ldl_recept_a"/>
    <property type="match status" value="2"/>
</dbReference>
<dbReference type="PANTHER" id="PTHR22722">
    <property type="entry name" value="LOW-DENSITY LIPOPROTEIN RECEPTOR-RELATED PROTEIN 2-RELATED"/>
    <property type="match status" value="1"/>
</dbReference>
<keyword evidence="4" id="KW-0732">Signal</keyword>
<feature type="disulfide bond" evidence="11">
    <location>
        <begin position="271"/>
        <end position="286"/>
    </location>
</feature>
<reference evidence="14 15" key="1">
    <citation type="submission" date="2018-03" db="EMBL/GenBank/DDBJ databases">
        <title>Draft genome sequence of Rohu Carp (Labeo rohita).</title>
        <authorList>
            <person name="Das P."/>
            <person name="Kushwaha B."/>
            <person name="Joshi C.G."/>
            <person name="Kumar D."/>
            <person name="Nagpure N.S."/>
            <person name="Sahoo L."/>
            <person name="Das S.P."/>
            <person name="Bit A."/>
            <person name="Patnaik S."/>
            <person name="Meher P.K."/>
            <person name="Jayasankar P."/>
            <person name="Koringa P.G."/>
            <person name="Patel N.V."/>
            <person name="Hinsu A.T."/>
            <person name="Kumar R."/>
            <person name="Pandey M."/>
            <person name="Agarwal S."/>
            <person name="Srivastava S."/>
            <person name="Singh M."/>
            <person name="Iquebal M.A."/>
            <person name="Jaiswal S."/>
            <person name="Angadi U.B."/>
            <person name="Kumar N."/>
            <person name="Raza M."/>
            <person name="Shah T.M."/>
            <person name="Rai A."/>
            <person name="Jena J.K."/>
        </authorList>
    </citation>
    <scope>NUCLEOTIDE SEQUENCE [LARGE SCALE GENOMIC DNA]</scope>
    <source>
        <strain evidence="14">DASCIFA01</strain>
        <tissue evidence="14">Testis</tissue>
    </source>
</reference>
<evidence type="ECO:0000256" key="10">
    <source>
        <dbReference type="ARBA" id="ARBA00023180"/>
    </source>
</evidence>
<dbReference type="InterPro" id="IPR051221">
    <property type="entry name" value="LDLR-related"/>
</dbReference>
<dbReference type="STRING" id="84645.A0A498LXZ0"/>
<evidence type="ECO:0007829" key="16">
    <source>
        <dbReference type="PeptideAtlas" id="A0A498LXZ0"/>
    </source>
</evidence>
<dbReference type="FunFam" id="4.10.400.10:FF:000088">
    <property type="entry name" value="Heparan sulfate proteoglycan 2"/>
    <property type="match status" value="1"/>
</dbReference>
<evidence type="ECO:0000256" key="12">
    <source>
        <dbReference type="SAM" id="MobiDB-lite"/>
    </source>
</evidence>
<keyword evidence="2" id="KW-0245">EGF-like domain</keyword>
<dbReference type="SMART" id="SM00192">
    <property type="entry name" value="LDLa"/>
    <property type="match status" value="2"/>
</dbReference>
<evidence type="ECO:0000256" key="9">
    <source>
        <dbReference type="ARBA" id="ARBA00023170"/>
    </source>
</evidence>
<dbReference type="PROSITE" id="PS50068">
    <property type="entry name" value="LDLRA_2"/>
    <property type="match status" value="2"/>
</dbReference>
<dbReference type="EMBL" id="QBIY01013106">
    <property type="protein sequence ID" value="RXN11714.1"/>
    <property type="molecule type" value="Genomic_DNA"/>
</dbReference>
<comment type="subcellular location">
    <subcellularLocation>
        <location evidence="1">Membrane</location>
        <topology evidence="1">Single-pass membrane protein</topology>
    </subcellularLocation>
</comment>
<dbReference type="InterPro" id="IPR023415">
    <property type="entry name" value="LDLR_class-A_CS"/>
</dbReference>
<evidence type="ECO:0000313" key="15">
    <source>
        <dbReference type="Proteomes" id="UP000290572"/>
    </source>
</evidence>
<comment type="caution">
    <text evidence="11">Lacks conserved residue(s) required for the propagation of feature annotation.</text>
</comment>
<evidence type="ECO:0000256" key="4">
    <source>
        <dbReference type="ARBA" id="ARBA00022729"/>
    </source>
</evidence>
<keyword evidence="16" id="KW-1267">Proteomics identification</keyword>
<dbReference type="GO" id="GO:0005737">
    <property type="term" value="C:cytoplasm"/>
    <property type="evidence" value="ECO:0007669"/>
    <property type="project" value="UniProtKB-ARBA"/>
</dbReference>
<sequence length="322" mass="35191">MYSIELRCQELSIMMVVQSSKVWGEVPFPEDLEEENKGPGGYVDDEEYYDPSGDISGEEDGSTPEPSTVEPGTSITILLLSLTAFFLFLVYYRALVNFTNSFQYGPELDDISSPAFGEISSAIVDTLESDYNRIPGQQTVNVVLIKKIGEDVFVELDVGSDNNSNETQIRGVLFSVVKEGTIASYDTSVIGFQFRRLGEVIPVPRECLSDEFRCQDGLACIPLEYVCDKRPDCNDFSDEMNCATKAPGDTCAPEQFVCLSDRTCIPASYQCDEEPDCADRSDEYGCGKALQSNESLTSGFGVVSASSASGSGWLNSLNESAK</sequence>
<evidence type="ECO:0000256" key="11">
    <source>
        <dbReference type="PROSITE-ProRule" id="PRU00124"/>
    </source>
</evidence>